<dbReference type="InterPro" id="IPR004358">
    <property type="entry name" value="Sig_transdc_His_kin-like_C"/>
</dbReference>
<sequence length="681" mass="74748">MLSLGLDDGANAPRTDRRVSVRRREDFYWLQRMADVTGDACIVVGRNGYIDYIDPKILDVLEIEASVVTEWAEFSDMIRHMSLKGYFGPGEPEMFEALINDMLANQRLKQNESTQLLNAFTPNGRFVDIRISYGRDDGYVILMRDSTEIQLRDRALDTALKVGRSGYWSYNLVSGEFHVRADSLATHYDPKTFAAMQTKGFMDVIHPEDTKRVSEAMEQCVVTRQSHGIVVRIVGDDKSIIWLNADLMPNMDEGGQVRSLSCFFTNISEQIETEEELRVTKEDAETALKAKNAFLGRLSHEVRTPMNAVIGMADALVHNYDDPELAPKLSLIQNSAEKVIRLVDRTLEHAKLEDQAVEITPVPTSVAALCKSACASWNMKAAEGGTTLNCALHPNVPDHIMLDPLRFEQCLNNLVSNALKFAQGGTVQVAITVTGEPTRQKLILAVKDTGIGMDEAALSRIFLPFKQADNTITGRFGGTGLGLTITKDLVELMGGKISVSSKPSQGTMFVISLPLVLPKMATPPAQLESRPVAPSPAKVEPPISPFAHLRVLIVDDNATNHMVVSSLLSNVVGHIDTALNGQDAIDTLEKNVYDLVLMDIHMPVMDGIEATLAIRSSDTPYKSVPIIALTADPQYQQSRLCRNIGMNSSLAKPIKLSGLLEAFEEVLSSTANESAADQHAA</sequence>
<gene>
    <name evidence="10" type="ORF">GCM10007854_13050</name>
</gene>
<dbReference type="PROSITE" id="PS50110">
    <property type="entry name" value="RESPONSE_REGULATORY"/>
    <property type="match status" value="1"/>
</dbReference>
<dbReference type="Pfam" id="PF02518">
    <property type="entry name" value="HATPase_c"/>
    <property type="match status" value="1"/>
</dbReference>
<dbReference type="SUPFAM" id="SSF52172">
    <property type="entry name" value="CheY-like"/>
    <property type="match status" value="1"/>
</dbReference>
<dbReference type="Proteomes" id="UP001161390">
    <property type="component" value="Unassembled WGS sequence"/>
</dbReference>
<dbReference type="InterPro" id="IPR005467">
    <property type="entry name" value="His_kinase_dom"/>
</dbReference>
<dbReference type="CDD" id="cd00082">
    <property type="entry name" value="HisKA"/>
    <property type="match status" value="1"/>
</dbReference>
<dbReference type="InterPro" id="IPR035965">
    <property type="entry name" value="PAS-like_dom_sf"/>
</dbReference>
<dbReference type="RefSeq" id="WP_284370843.1">
    <property type="nucleotide sequence ID" value="NZ_BSNJ01000002.1"/>
</dbReference>
<keyword evidence="5" id="KW-0418">Kinase</keyword>
<dbReference type="InterPro" id="IPR000700">
    <property type="entry name" value="PAS-assoc_C"/>
</dbReference>
<feature type="modified residue" description="4-aspartylphosphate" evidence="6">
    <location>
        <position position="599"/>
    </location>
</feature>
<comment type="caution">
    <text evidence="10">The sequence shown here is derived from an EMBL/GenBank/DDBJ whole genome shotgun (WGS) entry which is preliminary data.</text>
</comment>
<name>A0ABQ5V006_9PROT</name>
<dbReference type="Gene3D" id="3.40.50.2300">
    <property type="match status" value="1"/>
</dbReference>
<dbReference type="InterPro" id="IPR013655">
    <property type="entry name" value="PAS_fold_3"/>
</dbReference>
<evidence type="ECO:0000256" key="4">
    <source>
        <dbReference type="ARBA" id="ARBA00022679"/>
    </source>
</evidence>
<dbReference type="PROSITE" id="PS50113">
    <property type="entry name" value="PAC"/>
    <property type="match status" value="1"/>
</dbReference>
<dbReference type="InterPro" id="IPR036890">
    <property type="entry name" value="HATPase_C_sf"/>
</dbReference>
<dbReference type="Gene3D" id="3.30.565.10">
    <property type="entry name" value="Histidine kinase-like ATPase, C-terminal domain"/>
    <property type="match status" value="1"/>
</dbReference>
<evidence type="ECO:0000256" key="1">
    <source>
        <dbReference type="ARBA" id="ARBA00000085"/>
    </source>
</evidence>
<reference evidence="10" key="2">
    <citation type="submission" date="2023-01" db="EMBL/GenBank/DDBJ databases">
        <title>Draft genome sequence of Algimonas porphyrae strain NBRC 108216.</title>
        <authorList>
            <person name="Sun Q."/>
            <person name="Mori K."/>
        </authorList>
    </citation>
    <scope>NUCLEOTIDE SEQUENCE</scope>
    <source>
        <strain evidence="10">NBRC 108216</strain>
    </source>
</reference>
<feature type="domain" description="PAC" evidence="9">
    <location>
        <begin position="227"/>
        <end position="279"/>
    </location>
</feature>
<feature type="domain" description="Response regulatory" evidence="8">
    <location>
        <begin position="550"/>
        <end position="667"/>
    </location>
</feature>
<evidence type="ECO:0000259" key="7">
    <source>
        <dbReference type="PROSITE" id="PS50109"/>
    </source>
</evidence>
<evidence type="ECO:0000256" key="6">
    <source>
        <dbReference type="PROSITE-ProRule" id="PRU00169"/>
    </source>
</evidence>
<dbReference type="SUPFAM" id="SSF47384">
    <property type="entry name" value="Homodimeric domain of signal transducing histidine kinase"/>
    <property type="match status" value="1"/>
</dbReference>
<dbReference type="Pfam" id="PF00512">
    <property type="entry name" value="HisKA"/>
    <property type="match status" value="1"/>
</dbReference>
<dbReference type="EMBL" id="BSNJ01000002">
    <property type="protein sequence ID" value="GLQ20350.1"/>
    <property type="molecule type" value="Genomic_DNA"/>
</dbReference>
<protein>
    <recommendedName>
        <fullName evidence="2">histidine kinase</fullName>
        <ecNumber evidence="2">2.7.13.3</ecNumber>
    </recommendedName>
</protein>
<dbReference type="InterPro" id="IPR000014">
    <property type="entry name" value="PAS"/>
</dbReference>
<dbReference type="InterPro" id="IPR003661">
    <property type="entry name" value="HisK_dim/P_dom"/>
</dbReference>
<evidence type="ECO:0000256" key="3">
    <source>
        <dbReference type="ARBA" id="ARBA00022553"/>
    </source>
</evidence>
<keyword evidence="4" id="KW-0808">Transferase</keyword>
<dbReference type="SUPFAM" id="SSF55874">
    <property type="entry name" value="ATPase domain of HSP90 chaperone/DNA topoisomerase II/histidine kinase"/>
    <property type="match status" value="1"/>
</dbReference>
<accession>A0ABQ5V006</accession>
<dbReference type="SUPFAM" id="SSF55785">
    <property type="entry name" value="PYP-like sensor domain (PAS domain)"/>
    <property type="match status" value="1"/>
</dbReference>
<proteinExistence type="predicted"/>
<dbReference type="Gene3D" id="1.10.287.130">
    <property type="match status" value="1"/>
</dbReference>
<evidence type="ECO:0000259" key="9">
    <source>
        <dbReference type="PROSITE" id="PS50113"/>
    </source>
</evidence>
<feature type="domain" description="Histidine kinase" evidence="7">
    <location>
        <begin position="297"/>
        <end position="517"/>
    </location>
</feature>
<dbReference type="PRINTS" id="PR00344">
    <property type="entry name" value="BCTRLSENSOR"/>
</dbReference>
<dbReference type="EC" id="2.7.13.3" evidence="2"/>
<evidence type="ECO:0000256" key="5">
    <source>
        <dbReference type="ARBA" id="ARBA00022777"/>
    </source>
</evidence>
<organism evidence="10 11">
    <name type="scientific">Algimonas porphyrae</name>
    <dbReference type="NCBI Taxonomy" id="1128113"/>
    <lineage>
        <taxon>Bacteria</taxon>
        <taxon>Pseudomonadati</taxon>
        <taxon>Pseudomonadota</taxon>
        <taxon>Alphaproteobacteria</taxon>
        <taxon>Maricaulales</taxon>
        <taxon>Robiginitomaculaceae</taxon>
        <taxon>Algimonas</taxon>
    </lineage>
</organism>
<dbReference type="InterPro" id="IPR003594">
    <property type="entry name" value="HATPase_dom"/>
</dbReference>
<dbReference type="InterPro" id="IPR011006">
    <property type="entry name" value="CheY-like_superfamily"/>
</dbReference>
<dbReference type="SMART" id="SM00448">
    <property type="entry name" value="REC"/>
    <property type="match status" value="1"/>
</dbReference>
<evidence type="ECO:0000256" key="2">
    <source>
        <dbReference type="ARBA" id="ARBA00012438"/>
    </source>
</evidence>
<dbReference type="CDD" id="cd00130">
    <property type="entry name" value="PAS"/>
    <property type="match status" value="1"/>
</dbReference>
<dbReference type="Pfam" id="PF08447">
    <property type="entry name" value="PAS_3"/>
    <property type="match status" value="1"/>
</dbReference>
<dbReference type="PROSITE" id="PS50109">
    <property type="entry name" value="HIS_KIN"/>
    <property type="match status" value="1"/>
</dbReference>
<evidence type="ECO:0000313" key="10">
    <source>
        <dbReference type="EMBL" id="GLQ20350.1"/>
    </source>
</evidence>
<evidence type="ECO:0000259" key="8">
    <source>
        <dbReference type="PROSITE" id="PS50110"/>
    </source>
</evidence>
<reference evidence="10" key="1">
    <citation type="journal article" date="2014" name="Int. J. Syst. Evol. Microbiol.">
        <title>Complete genome of a new Firmicutes species belonging to the dominant human colonic microbiota ('Ruminococcus bicirculans') reveals two chromosomes and a selective capacity to utilize plant glucans.</title>
        <authorList>
            <consortium name="NISC Comparative Sequencing Program"/>
            <person name="Wegmann U."/>
            <person name="Louis P."/>
            <person name="Goesmann A."/>
            <person name="Henrissat B."/>
            <person name="Duncan S.H."/>
            <person name="Flint H.J."/>
        </authorList>
    </citation>
    <scope>NUCLEOTIDE SEQUENCE</scope>
    <source>
        <strain evidence="10">NBRC 108216</strain>
    </source>
</reference>
<keyword evidence="3 6" id="KW-0597">Phosphoprotein</keyword>
<dbReference type="Gene3D" id="3.30.450.20">
    <property type="entry name" value="PAS domain"/>
    <property type="match status" value="1"/>
</dbReference>
<dbReference type="PANTHER" id="PTHR43047">
    <property type="entry name" value="TWO-COMPONENT HISTIDINE PROTEIN KINASE"/>
    <property type="match status" value="1"/>
</dbReference>
<dbReference type="InterPro" id="IPR001789">
    <property type="entry name" value="Sig_transdc_resp-reg_receiver"/>
</dbReference>
<dbReference type="SMART" id="SM00388">
    <property type="entry name" value="HisKA"/>
    <property type="match status" value="1"/>
</dbReference>
<keyword evidence="11" id="KW-1185">Reference proteome</keyword>
<dbReference type="SMART" id="SM00387">
    <property type="entry name" value="HATPase_c"/>
    <property type="match status" value="1"/>
</dbReference>
<comment type="catalytic activity">
    <reaction evidence="1">
        <text>ATP + protein L-histidine = ADP + protein N-phospho-L-histidine.</text>
        <dbReference type="EC" id="2.7.13.3"/>
    </reaction>
</comment>
<dbReference type="Pfam" id="PF00072">
    <property type="entry name" value="Response_reg"/>
    <property type="match status" value="1"/>
</dbReference>
<dbReference type="CDD" id="cd16922">
    <property type="entry name" value="HATPase_EvgS-ArcB-TorS-like"/>
    <property type="match status" value="1"/>
</dbReference>
<evidence type="ECO:0000313" key="11">
    <source>
        <dbReference type="Proteomes" id="UP001161390"/>
    </source>
</evidence>
<dbReference type="InterPro" id="IPR036097">
    <property type="entry name" value="HisK_dim/P_sf"/>
</dbReference>
<dbReference type="CDD" id="cd17546">
    <property type="entry name" value="REC_hyHK_CKI1_RcsC-like"/>
    <property type="match status" value="1"/>
</dbReference>
<dbReference type="PANTHER" id="PTHR43047:SF64">
    <property type="entry name" value="HISTIDINE KINASE CONTAINING CHEY-HOMOLOGOUS RECEIVER DOMAIN AND PAS DOMAIN-RELATED"/>
    <property type="match status" value="1"/>
</dbReference>